<gene>
    <name evidence="1" type="ORF">H9X54_000310</name>
</gene>
<keyword evidence="2" id="KW-1185">Reference proteome</keyword>
<evidence type="ECO:0008006" key="3">
    <source>
        <dbReference type="Google" id="ProtNLM"/>
    </source>
</evidence>
<name>A0ABS2CS32_9FLAO</name>
<sequence length="80" mass="8591">LLALFFSISGYSQFTPAVEGFESTAGPVASPSNNWPLATGNWLVFDNGFGTATRWGISTITTPPTQVYQGVNSAYINRQT</sequence>
<protein>
    <recommendedName>
        <fullName evidence="3">TIGR03118 family protein</fullName>
    </recommendedName>
</protein>
<comment type="caution">
    <text evidence="1">The sequence shown here is derived from an EMBL/GenBank/DDBJ whole genome shotgun (WGS) entry which is preliminary data.</text>
</comment>
<feature type="non-terminal residue" evidence="1">
    <location>
        <position position="1"/>
    </location>
</feature>
<feature type="non-terminal residue" evidence="1">
    <location>
        <position position="80"/>
    </location>
</feature>
<dbReference type="RefSeq" id="WP_204158411.1">
    <property type="nucleotide sequence ID" value="NZ_JACSOD020000104.1"/>
</dbReference>
<accession>A0ABS2CS32</accession>
<evidence type="ECO:0000313" key="1">
    <source>
        <dbReference type="EMBL" id="MBM6497768.1"/>
    </source>
</evidence>
<dbReference type="EMBL" id="JACSOD020000104">
    <property type="protein sequence ID" value="MBM6497768.1"/>
    <property type="molecule type" value="Genomic_DNA"/>
</dbReference>
<dbReference type="Proteomes" id="UP000759529">
    <property type="component" value="Unassembled WGS sequence"/>
</dbReference>
<reference evidence="1 2" key="1">
    <citation type="submission" date="2021-02" db="EMBL/GenBank/DDBJ databases">
        <authorList>
            <person name="Jung H.S."/>
            <person name="Chun B.H."/>
            <person name="Jeon C.O."/>
        </authorList>
    </citation>
    <scope>NUCLEOTIDE SEQUENCE [LARGE SCALE GENOMIC DNA]</scope>
    <source>
        <strain evidence="1 2">LMG 25203</strain>
    </source>
</reference>
<proteinExistence type="predicted"/>
<organism evidence="1 2">
    <name type="scientific">Flavobacterium macrobrachii</name>
    <dbReference type="NCBI Taxonomy" id="591204"/>
    <lineage>
        <taxon>Bacteria</taxon>
        <taxon>Pseudomonadati</taxon>
        <taxon>Bacteroidota</taxon>
        <taxon>Flavobacteriia</taxon>
        <taxon>Flavobacteriales</taxon>
        <taxon>Flavobacteriaceae</taxon>
        <taxon>Flavobacterium</taxon>
    </lineage>
</organism>
<evidence type="ECO:0000313" key="2">
    <source>
        <dbReference type="Proteomes" id="UP000759529"/>
    </source>
</evidence>